<dbReference type="PANTHER" id="PTHR42776">
    <property type="entry name" value="SERINE PEPTIDASE S9 FAMILY MEMBER"/>
    <property type="match status" value="1"/>
</dbReference>
<dbReference type="GO" id="GO:0004177">
    <property type="term" value="F:aminopeptidase activity"/>
    <property type="evidence" value="ECO:0007669"/>
    <property type="project" value="UniProtKB-KW"/>
</dbReference>
<dbReference type="SUPFAM" id="SSF53474">
    <property type="entry name" value="alpha/beta-Hydrolases"/>
    <property type="match status" value="1"/>
</dbReference>
<dbReference type="STRING" id="642780.SAMN04488570_0059"/>
<dbReference type="Proteomes" id="UP000198859">
    <property type="component" value="Chromosome I"/>
</dbReference>
<feature type="region of interest" description="Disordered" evidence="4">
    <location>
        <begin position="1"/>
        <end position="22"/>
    </location>
</feature>
<dbReference type="PANTHER" id="PTHR42776:SF13">
    <property type="entry name" value="DIPEPTIDYL-PEPTIDASE 5"/>
    <property type="match status" value="1"/>
</dbReference>
<dbReference type="Pfam" id="PF00326">
    <property type="entry name" value="Peptidase_S9"/>
    <property type="match status" value="1"/>
</dbReference>
<keyword evidence="6" id="KW-0645">Protease</keyword>
<evidence type="ECO:0000256" key="3">
    <source>
        <dbReference type="ARBA" id="ARBA00022825"/>
    </source>
</evidence>
<organism evidence="6 7">
    <name type="scientific">Nocardioides scoriae</name>
    <dbReference type="NCBI Taxonomy" id="642780"/>
    <lineage>
        <taxon>Bacteria</taxon>
        <taxon>Bacillati</taxon>
        <taxon>Actinomycetota</taxon>
        <taxon>Actinomycetes</taxon>
        <taxon>Propionibacteriales</taxon>
        <taxon>Nocardioidaceae</taxon>
        <taxon>Nocardioides</taxon>
    </lineage>
</organism>
<dbReference type="InterPro" id="IPR011659">
    <property type="entry name" value="WD40"/>
</dbReference>
<dbReference type="EMBL" id="LT629757">
    <property type="protein sequence ID" value="SDR69909.1"/>
    <property type="molecule type" value="Genomic_DNA"/>
</dbReference>
<gene>
    <name evidence="6" type="ORF">SAMN04488570_0059</name>
</gene>
<evidence type="ECO:0000256" key="2">
    <source>
        <dbReference type="ARBA" id="ARBA00022801"/>
    </source>
</evidence>
<accession>A0A1H1L7Q6</accession>
<dbReference type="GO" id="GO:0006508">
    <property type="term" value="P:proteolysis"/>
    <property type="evidence" value="ECO:0007669"/>
    <property type="project" value="InterPro"/>
</dbReference>
<evidence type="ECO:0000259" key="5">
    <source>
        <dbReference type="Pfam" id="PF00326"/>
    </source>
</evidence>
<dbReference type="AlphaFoldDB" id="A0A1H1L7Q6"/>
<dbReference type="InterPro" id="IPR001375">
    <property type="entry name" value="Peptidase_S9_cat"/>
</dbReference>
<feature type="domain" description="Peptidase S9 prolyl oligopeptidase catalytic" evidence="5">
    <location>
        <begin position="477"/>
        <end position="683"/>
    </location>
</feature>
<evidence type="ECO:0000256" key="4">
    <source>
        <dbReference type="SAM" id="MobiDB-lite"/>
    </source>
</evidence>
<dbReference type="SUPFAM" id="SSF82171">
    <property type="entry name" value="DPP6 N-terminal domain-like"/>
    <property type="match status" value="1"/>
</dbReference>
<keyword evidence="3" id="KW-0720">Serine protease</keyword>
<protein>
    <submittedName>
        <fullName evidence="6">Dipeptidyl aminopeptidase/acylaminoacyl peptidase</fullName>
    </submittedName>
</protein>
<dbReference type="RefSeq" id="WP_172833835.1">
    <property type="nucleotide sequence ID" value="NZ_LT629757.1"/>
</dbReference>
<dbReference type="InterPro" id="IPR029058">
    <property type="entry name" value="AB_hydrolase_fold"/>
</dbReference>
<feature type="compositionally biased region" description="Pro residues" evidence="4">
    <location>
        <begin position="1"/>
        <end position="10"/>
    </location>
</feature>
<evidence type="ECO:0000313" key="7">
    <source>
        <dbReference type="Proteomes" id="UP000198859"/>
    </source>
</evidence>
<keyword evidence="2" id="KW-0378">Hydrolase</keyword>
<sequence>MTPSDPTPPDRPSDETTADPLHDLDAYVALPRVGGLALSPAGDRLVTSVQSLDPQRTRWVSALWEVDPTGERPARRLTRSAKGEGGATFAPDGSVLFVSGRPDPASDDDDDEQALLWQLPAGGGEARVVGSRPGGIGGVRVARTTAGLVTLSSTFPSSTDEESEAATRKARKEGKVSAILHESAPVRYWDHDLGPATPRLFGGTLPDAGDDARVELRDLTPAVGRALESAGAEGSWDLSPDGSFVLTSWDVRERGGFRQGLARVDVATGEQRLLLDDPESEYASPSISPDGQRAALVRYVRSTPTDPGDQRLVLLDLDSGELRDLSGDWDHWPAGELRWTPDGTALLLHADEDGRSPVFRCEVATGEFTRLTHDDFAYSDVQVSPDGAVVYALRTSYAEPARPVRLDATTPDQESVPLRGPAEPPALPGRLVDVETTAEDGTRVRSWLCLPEGASADAPAPLLLWIHGGPLGSWNAWSWRWNPWLAVSRGYAVLLPDPALSTGYGLDFVARGWGAWGAAPYTDLMAATDAAVARDDVDETRTAAMGGSFGGYMANWVAGHTDRFDAIVTHASLWALDQFGPTTDMPSYWAREMTEQMALENSPHRFVDDVVSPVLVIHGDKDYRVPIGEGLRLWAELAARAEAEDGSMPHKFLYFPDENHWVLTPNHAKLWYATVFAFLDHHVLGGAWVTPELLR</sequence>
<dbReference type="Gene3D" id="3.40.50.1820">
    <property type="entry name" value="alpha/beta hydrolase"/>
    <property type="match status" value="1"/>
</dbReference>
<feature type="region of interest" description="Disordered" evidence="4">
    <location>
        <begin position="407"/>
        <end position="429"/>
    </location>
</feature>
<reference evidence="7" key="1">
    <citation type="submission" date="2016-10" db="EMBL/GenBank/DDBJ databases">
        <authorList>
            <person name="Varghese N."/>
            <person name="Submissions S."/>
        </authorList>
    </citation>
    <scope>NUCLEOTIDE SEQUENCE [LARGE SCALE GENOMIC DNA]</scope>
    <source>
        <strain evidence="7">DSM 22127</strain>
    </source>
</reference>
<dbReference type="Gene3D" id="2.120.10.30">
    <property type="entry name" value="TolB, C-terminal domain"/>
    <property type="match status" value="2"/>
</dbReference>
<keyword evidence="1" id="KW-0732">Signal</keyword>
<keyword evidence="7" id="KW-1185">Reference proteome</keyword>
<dbReference type="InterPro" id="IPR011042">
    <property type="entry name" value="6-blade_b-propeller_TolB-like"/>
</dbReference>
<name>A0A1H1L7Q6_9ACTN</name>
<evidence type="ECO:0000313" key="6">
    <source>
        <dbReference type="EMBL" id="SDR69909.1"/>
    </source>
</evidence>
<dbReference type="Pfam" id="PF07676">
    <property type="entry name" value="PD40"/>
    <property type="match status" value="1"/>
</dbReference>
<proteinExistence type="predicted"/>
<dbReference type="GO" id="GO:0004252">
    <property type="term" value="F:serine-type endopeptidase activity"/>
    <property type="evidence" value="ECO:0007669"/>
    <property type="project" value="TreeGrafter"/>
</dbReference>
<feature type="region of interest" description="Disordered" evidence="4">
    <location>
        <begin position="70"/>
        <end position="110"/>
    </location>
</feature>
<keyword evidence="6" id="KW-0031">Aminopeptidase</keyword>
<evidence type="ECO:0000256" key="1">
    <source>
        <dbReference type="ARBA" id="ARBA00022729"/>
    </source>
</evidence>